<dbReference type="GO" id="GO:0045727">
    <property type="term" value="P:positive regulation of translation"/>
    <property type="evidence" value="ECO:0007669"/>
    <property type="project" value="TreeGrafter"/>
</dbReference>
<evidence type="ECO:0000256" key="4">
    <source>
        <dbReference type="ARBA" id="ARBA00023242"/>
    </source>
</evidence>
<evidence type="ECO:0000313" key="8">
    <source>
        <dbReference type="Proteomes" id="UP001153737"/>
    </source>
</evidence>
<dbReference type="OrthoDB" id="18087at2759"/>
<dbReference type="GO" id="GO:0003729">
    <property type="term" value="F:mRNA binding"/>
    <property type="evidence" value="ECO:0007669"/>
    <property type="project" value="TreeGrafter"/>
</dbReference>
<dbReference type="GO" id="GO:0000184">
    <property type="term" value="P:nuclear-transcribed mRNA catabolic process, nonsense-mediated decay"/>
    <property type="evidence" value="ECO:0007669"/>
    <property type="project" value="UniProtKB-KW"/>
</dbReference>
<gene>
    <name evidence="7" type="ORF">PHAECO_LOCUS10716</name>
</gene>
<dbReference type="InterPro" id="IPR035979">
    <property type="entry name" value="RBD_domain_sf"/>
</dbReference>
<comment type="similarity">
    <text evidence="2">Belongs to the RENT3 family.</text>
</comment>
<dbReference type="InterPro" id="IPR005120">
    <property type="entry name" value="UPF3_dom"/>
</dbReference>
<comment type="subcellular location">
    <subcellularLocation>
        <location evidence="1">Nucleus</location>
    </subcellularLocation>
</comment>
<sequence length="468" mass="55735">MALSESEKKQEKKEKPPTKIVVRRLPPTIDQETFLKQVSPVPDYNYVYTVNGDSSLGEFAFSRVYFNFVNHEDVYNFKERFDNYVFLDSKGQEYPCVVEFASFQKIPKKRGKIRMDPKAGSIESDPVFLDFVESLKKTPEPEEKAEYTLQLTNENKNDLTTPLLEYLKNKRAQRMKIREVRREERKKREFDKRKERFDERKKTTEERSPTKEAKPRPKQEGSKTDKVEESEKRDKAEEKVVKSNERREKAYSKSEKEYEKSERGYEKSSYYKNKERKYEDKRYFDERRKEIKLRYPKKDYSDGKGEDPKVKDAGTSQRMEYKKEVEPKPYPKKVKKYSEKREERKMEAQKKNEQKNIDQDKEDAPHKSEPSTEKKLEEKTQKSEEKTVTQAKEEEVAKEVPTPIVEKSLEKSKEPSLSEREGHNQRRIRNKDRPTIAIYRPGMLSKRKQNDPEPSNESKDSKTEEKNA</sequence>
<keyword evidence="3" id="KW-0866">Nonsense-mediated mRNA decay</keyword>
<keyword evidence="4" id="KW-0539">Nucleus</keyword>
<dbReference type="InterPro" id="IPR039722">
    <property type="entry name" value="Upf3"/>
</dbReference>
<evidence type="ECO:0000256" key="2">
    <source>
        <dbReference type="ARBA" id="ARBA00005991"/>
    </source>
</evidence>
<feature type="compositionally biased region" description="Basic and acidic residues" evidence="5">
    <location>
        <begin position="336"/>
        <end position="398"/>
    </location>
</feature>
<dbReference type="AlphaFoldDB" id="A0A9P0DYH6"/>
<evidence type="ECO:0000256" key="5">
    <source>
        <dbReference type="SAM" id="MobiDB-lite"/>
    </source>
</evidence>
<feature type="compositionally biased region" description="Basic and acidic residues" evidence="5">
    <location>
        <begin position="319"/>
        <end position="329"/>
    </location>
</feature>
<reference evidence="7" key="2">
    <citation type="submission" date="2022-10" db="EMBL/GenBank/DDBJ databases">
        <authorList>
            <consortium name="ENA_rothamsted_submissions"/>
            <consortium name="culmorum"/>
            <person name="King R."/>
        </authorList>
    </citation>
    <scope>NUCLEOTIDE SEQUENCE</scope>
</reference>
<dbReference type="PANTHER" id="PTHR13112:SF0">
    <property type="entry name" value="FI21285P1"/>
    <property type="match status" value="1"/>
</dbReference>
<feature type="compositionally biased region" description="Basic and acidic residues" evidence="5">
    <location>
        <begin position="448"/>
        <end position="468"/>
    </location>
</feature>
<dbReference type="PANTHER" id="PTHR13112">
    <property type="entry name" value="UPF3 REGULATOR OF NONSENSE TRANSCRIPTS-LIKE PROTEIN"/>
    <property type="match status" value="1"/>
</dbReference>
<feature type="domain" description="UPF3" evidence="6">
    <location>
        <begin position="17"/>
        <end position="172"/>
    </location>
</feature>
<protein>
    <recommendedName>
        <fullName evidence="6">UPF3 domain-containing protein</fullName>
    </recommendedName>
</protein>
<feature type="region of interest" description="Disordered" evidence="5">
    <location>
        <begin position="178"/>
        <end position="468"/>
    </location>
</feature>
<feature type="compositionally biased region" description="Basic and acidic residues" evidence="5">
    <location>
        <begin position="272"/>
        <end position="312"/>
    </location>
</feature>
<keyword evidence="8" id="KW-1185">Reference proteome</keyword>
<dbReference type="GO" id="GO:0005737">
    <property type="term" value="C:cytoplasm"/>
    <property type="evidence" value="ECO:0007669"/>
    <property type="project" value="TreeGrafter"/>
</dbReference>
<dbReference type="Gene3D" id="3.30.70.330">
    <property type="match status" value="1"/>
</dbReference>
<dbReference type="FunFam" id="3.30.70.330:FF:000717">
    <property type="entry name" value="regulator of nonsense transcripts 3B"/>
    <property type="match status" value="1"/>
</dbReference>
<evidence type="ECO:0000256" key="1">
    <source>
        <dbReference type="ARBA" id="ARBA00004123"/>
    </source>
</evidence>
<dbReference type="GO" id="GO:0005730">
    <property type="term" value="C:nucleolus"/>
    <property type="evidence" value="ECO:0007669"/>
    <property type="project" value="TreeGrafter"/>
</dbReference>
<feature type="compositionally biased region" description="Basic and acidic residues" evidence="5">
    <location>
        <begin position="178"/>
        <end position="266"/>
    </location>
</feature>
<dbReference type="SUPFAM" id="SSF54928">
    <property type="entry name" value="RNA-binding domain, RBD"/>
    <property type="match status" value="1"/>
</dbReference>
<organism evidence="7 8">
    <name type="scientific">Phaedon cochleariae</name>
    <name type="common">Mustard beetle</name>
    <dbReference type="NCBI Taxonomy" id="80249"/>
    <lineage>
        <taxon>Eukaryota</taxon>
        <taxon>Metazoa</taxon>
        <taxon>Ecdysozoa</taxon>
        <taxon>Arthropoda</taxon>
        <taxon>Hexapoda</taxon>
        <taxon>Insecta</taxon>
        <taxon>Pterygota</taxon>
        <taxon>Neoptera</taxon>
        <taxon>Endopterygota</taxon>
        <taxon>Coleoptera</taxon>
        <taxon>Polyphaga</taxon>
        <taxon>Cucujiformia</taxon>
        <taxon>Chrysomeloidea</taxon>
        <taxon>Chrysomelidae</taxon>
        <taxon>Chrysomelinae</taxon>
        <taxon>Chrysomelini</taxon>
        <taxon>Phaedon</taxon>
    </lineage>
</organism>
<feature type="compositionally biased region" description="Basic and acidic residues" evidence="5">
    <location>
        <begin position="407"/>
        <end position="424"/>
    </location>
</feature>
<evidence type="ECO:0000313" key="7">
    <source>
        <dbReference type="EMBL" id="CAH1176956.1"/>
    </source>
</evidence>
<dbReference type="Proteomes" id="UP001153737">
    <property type="component" value="Chromosome 7"/>
</dbReference>
<reference evidence="7" key="1">
    <citation type="submission" date="2022-01" db="EMBL/GenBank/DDBJ databases">
        <authorList>
            <person name="King R."/>
        </authorList>
    </citation>
    <scope>NUCLEOTIDE SEQUENCE</scope>
</reference>
<proteinExistence type="inferred from homology"/>
<evidence type="ECO:0000259" key="6">
    <source>
        <dbReference type="Pfam" id="PF03467"/>
    </source>
</evidence>
<dbReference type="Pfam" id="PF03467">
    <property type="entry name" value="Smg4_UPF3"/>
    <property type="match status" value="1"/>
</dbReference>
<accession>A0A9P0DYH6</accession>
<evidence type="ECO:0000256" key="3">
    <source>
        <dbReference type="ARBA" id="ARBA00023161"/>
    </source>
</evidence>
<dbReference type="EMBL" id="OU896713">
    <property type="protein sequence ID" value="CAH1176956.1"/>
    <property type="molecule type" value="Genomic_DNA"/>
</dbReference>
<name>A0A9P0DYH6_PHACE</name>
<dbReference type="InterPro" id="IPR012677">
    <property type="entry name" value="Nucleotide-bd_a/b_plait_sf"/>
</dbReference>